<protein>
    <submittedName>
        <fullName evidence="2">Uncharacterized protein</fullName>
    </submittedName>
</protein>
<feature type="compositionally biased region" description="Polar residues" evidence="1">
    <location>
        <begin position="65"/>
        <end position="84"/>
    </location>
</feature>
<reference evidence="2" key="1">
    <citation type="journal article" date="2023" name="Mol. Phylogenet. Evol.">
        <title>Genome-scale phylogeny and comparative genomics of the fungal order Sordariales.</title>
        <authorList>
            <person name="Hensen N."/>
            <person name="Bonometti L."/>
            <person name="Westerberg I."/>
            <person name="Brannstrom I.O."/>
            <person name="Guillou S."/>
            <person name="Cros-Aarteil S."/>
            <person name="Calhoun S."/>
            <person name="Haridas S."/>
            <person name="Kuo A."/>
            <person name="Mondo S."/>
            <person name="Pangilinan J."/>
            <person name="Riley R."/>
            <person name="LaButti K."/>
            <person name="Andreopoulos B."/>
            <person name="Lipzen A."/>
            <person name="Chen C."/>
            <person name="Yan M."/>
            <person name="Daum C."/>
            <person name="Ng V."/>
            <person name="Clum A."/>
            <person name="Steindorff A."/>
            <person name="Ohm R.A."/>
            <person name="Martin F."/>
            <person name="Silar P."/>
            <person name="Natvig D.O."/>
            <person name="Lalanne C."/>
            <person name="Gautier V."/>
            <person name="Ament-Velasquez S.L."/>
            <person name="Kruys A."/>
            <person name="Hutchinson M.I."/>
            <person name="Powell A.J."/>
            <person name="Barry K."/>
            <person name="Miller A.N."/>
            <person name="Grigoriev I.V."/>
            <person name="Debuchy R."/>
            <person name="Gladieux P."/>
            <person name="Hiltunen Thoren M."/>
            <person name="Johannesson H."/>
        </authorList>
    </citation>
    <scope>NUCLEOTIDE SEQUENCE</scope>
    <source>
        <strain evidence="2">CBS 508.74</strain>
    </source>
</reference>
<sequence>MSRPWPAEMDPRWARQRAPPMDPASHAAYTHSRTRTTSSNTFPAGMMQPPAPPQNYPPQMHLVQPQANHQRRSPSVNTFSTVSSGGMAPPAAYRTSPTLDIRRSTSSRSGGNSGAPQSSYVALLRRQKATVWCERAQYEDPRLLAQQRAAKIRAEREVLGSGSGLGLSAGALAGRTSTGLSSTGTRVAAKIRHHGKNTVVDYSPGTNFHGVGGVPLRLSATEVEGEESDDDDAIAQRMHHRRTGSSGRTSISSGKRTAAYRSPGGLGLVNPPGGGTKWSPDATPERRGSVAEDVKLGEPALAAAGDDSASGKARSFGSGSSGERLDNVPDLSSANATHLANNSMKHATVTREKSVKSVDELKRRGSVDERTMTLTAGRLYIANPD</sequence>
<proteinExistence type="predicted"/>
<feature type="compositionally biased region" description="Basic and acidic residues" evidence="1">
    <location>
        <begin position="283"/>
        <end position="296"/>
    </location>
</feature>
<reference evidence="2" key="2">
    <citation type="submission" date="2023-05" db="EMBL/GenBank/DDBJ databases">
        <authorList>
            <consortium name="Lawrence Berkeley National Laboratory"/>
            <person name="Steindorff A."/>
            <person name="Hensen N."/>
            <person name="Bonometti L."/>
            <person name="Westerberg I."/>
            <person name="Brannstrom I.O."/>
            <person name="Guillou S."/>
            <person name="Cros-Aarteil S."/>
            <person name="Calhoun S."/>
            <person name="Haridas S."/>
            <person name="Kuo A."/>
            <person name="Mondo S."/>
            <person name="Pangilinan J."/>
            <person name="Riley R."/>
            <person name="Labutti K."/>
            <person name="Andreopoulos B."/>
            <person name="Lipzen A."/>
            <person name="Chen C."/>
            <person name="Yanf M."/>
            <person name="Daum C."/>
            <person name="Ng V."/>
            <person name="Clum A."/>
            <person name="Ohm R."/>
            <person name="Martin F."/>
            <person name="Silar P."/>
            <person name="Natvig D."/>
            <person name="Lalanne C."/>
            <person name="Gautier V."/>
            <person name="Ament-Velasquez S.L."/>
            <person name="Kruys A."/>
            <person name="Hutchinson M.I."/>
            <person name="Powell A.J."/>
            <person name="Barry K."/>
            <person name="Miller A.N."/>
            <person name="Grigoriev I.V."/>
            <person name="Debuchy R."/>
            <person name="Gladieux P."/>
            <person name="Thoren M.H."/>
            <person name="Johannesson H."/>
        </authorList>
    </citation>
    <scope>NUCLEOTIDE SEQUENCE</scope>
    <source>
        <strain evidence="2">CBS 508.74</strain>
    </source>
</reference>
<name>A0AAN6TAP1_9PEZI</name>
<feature type="compositionally biased region" description="Low complexity" evidence="1">
    <location>
        <begin position="244"/>
        <end position="257"/>
    </location>
</feature>
<accession>A0AAN6TAP1</accession>
<comment type="caution">
    <text evidence="2">The sequence shown here is derived from an EMBL/GenBank/DDBJ whole genome shotgun (WGS) entry which is preliminary data.</text>
</comment>
<feature type="compositionally biased region" description="Low complexity" evidence="1">
    <location>
        <begin position="300"/>
        <end position="313"/>
    </location>
</feature>
<feature type="region of interest" description="Disordered" evidence="1">
    <location>
        <begin position="1"/>
        <end position="118"/>
    </location>
</feature>
<dbReference type="Proteomes" id="UP001302812">
    <property type="component" value="Unassembled WGS sequence"/>
</dbReference>
<dbReference type="AlphaFoldDB" id="A0AAN6TAP1"/>
<dbReference type="RefSeq" id="XP_064668176.1">
    <property type="nucleotide sequence ID" value="XM_064808832.1"/>
</dbReference>
<evidence type="ECO:0000313" key="3">
    <source>
        <dbReference type="Proteomes" id="UP001302812"/>
    </source>
</evidence>
<organism evidence="2 3">
    <name type="scientific">Canariomyces notabilis</name>
    <dbReference type="NCBI Taxonomy" id="2074819"/>
    <lineage>
        <taxon>Eukaryota</taxon>
        <taxon>Fungi</taxon>
        <taxon>Dikarya</taxon>
        <taxon>Ascomycota</taxon>
        <taxon>Pezizomycotina</taxon>
        <taxon>Sordariomycetes</taxon>
        <taxon>Sordariomycetidae</taxon>
        <taxon>Sordariales</taxon>
        <taxon>Chaetomiaceae</taxon>
        <taxon>Canariomyces</taxon>
    </lineage>
</organism>
<evidence type="ECO:0000256" key="1">
    <source>
        <dbReference type="SAM" id="MobiDB-lite"/>
    </source>
</evidence>
<feature type="region of interest" description="Disordered" evidence="1">
    <location>
        <begin position="222"/>
        <end position="362"/>
    </location>
</feature>
<dbReference type="GeneID" id="89932955"/>
<feature type="compositionally biased region" description="Basic and acidic residues" evidence="1">
    <location>
        <begin position="349"/>
        <end position="362"/>
    </location>
</feature>
<feature type="compositionally biased region" description="Low complexity" evidence="1">
    <location>
        <begin position="35"/>
        <end position="48"/>
    </location>
</feature>
<evidence type="ECO:0000313" key="2">
    <source>
        <dbReference type="EMBL" id="KAK4110606.1"/>
    </source>
</evidence>
<feature type="compositionally biased region" description="Gly residues" evidence="1">
    <location>
        <begin position="264"/>
        <end position="276"/>
    </location>
</feature>
<feature type="compositionally biased region" description="Acidic residues" evidence="1">
    <location>
        <begin position="223"/>
        <end position="233"/>
    </location>
</feature>
<gene>
    <name evidence="2" type="ORF">N656DRAFT_192171</name>
</gene>
<keyword evidence="3" id="KW-1185">Reference proteome</keyword>
<feature type="compositionally biased region" description="Polar residues" evidence="1">
    <location>
        <begin position="330"/>
        <end position="345"/>
    </location>
</feature>
<dbReference type="EMBL" id="MU853349">
    <property type="protein sequence ID" value="KAK4110606.1"/>
    <property type="molecule type" value="Genomic_DNA"/>
</dbReference>